<dbReference type="WBParaSite" id="EEL_0000030101-mRNA-1">
    <property type="protein sequence ID" value="EEL_0000030101-mRNA-1"/>
    <property type="gene ID" value="EEL_0000030101"/>
</dbReference>
<organism evidence="3 4">
    <name type="scientific">Elaeophora elaphi</name>
    <dbReference type="NCBI Taxonomy" id="1147741"/>
    <lineage>
        <taxon>Eukaryota</taxon>
        <taxon>Metazoa</taxon>
        <taxon>Ecdysozoa</taxon>
        <taxon>Nematoda</taxon>
        <taxon>Chromadorea</taxon>
        <taxon>Rhabditida</taxon>
        <taxon>Spirurina</taxon>
        <taxon>Spiruromorpha</taxon>
        <taxon>Filarioidea</taxon>
        <taxon>Onchocercidae</taxon>
        <taxon>Elaeophora</taxon>
    </lineage>
</organism>
<dbReference type="AlphaFoldDB" id="A0A0R3RFY9"/>
<dbReference type="STRING" id="1147741.A0A0R3RFY9"/>
<evidence type="ECO:0000256" key="1">
    <source>
        <dbReference type="SAM" id="MobiDB-lite"/>
    </source>
</evidence>
<protein>
    <submittedName>
        <fullName evidence="4">MSP domain-containing protein</fullName>
    </submittedName>
</protein>
<dbReference type="Proteomes" id="UP000050640">
    <property type="component" value="Unplaced"/>
</dbReference>
<evidence type="ECO:0000313" key="4">
    <source>
        <dbReference type="WBParaSite" id="EEL_0000030101-mRNA-1"/>
    </source>
</evidence>
<keyword evidence="2" id="KW-0812">Transmembrane</keyword>
<proteinExistence type="predicted"/>
<keyword evidence="3" id="KW-1185">Reference proteome</keyword>
<feature type="region of interest" description="Disordered" evidence="1">
    <location>
        <begin position="1"/>
        <end position="35"/>
    </location>
</feature>
<evidence type="ECO:0000313" key="3">
    <source>
        <dbReference type="Proteomes" id="UP000050640"/>
    </source>
</evidence>
<keyword evidence="2" id="KW-1133">Transmembrane helix</keyword>
<feature type="compositionally biased region" description="Polar residues" evidence="1">
    <location>
        <begin position="1"/>
        <end position="21"/>
    </location>
</feature>
<name>A0A0R3RFY9_9BILA</name>
<feature type="transmembrane region" description="Helical" evidence="2">
    <location>
        <begin position="270"/>
        <end position="287"/>
    </location>
</feature>
<accession>A0A0R3RFY9</accession>
<reference evidence="4" key="1">
    <citation type="submission" date="2017-02" db="UniProtKB">
        <authorList>
            <consortium name="WormBaseParasite"/>
        </authorList>
    </citation>
    <scope>IDENTIFICATION</scope>
</reference>
<sequence>MEESSPSATQKFESDNLNTSAVEDHSGRDLSTNVEQISKRLVPRKGYKSIQKVEEKVVQEKSIRTGSPRRRRQKKGRGLSFLNFRKNILKSDELGLFFNCFRATLLHFAPTNELPDVARVQLLLSNISERPLKFKLKSEPGIDISALPSAKGYINAHGSTKCTLTWRREANVEKWSDAKQPKMLLILDFLHDKMKNEKHTLTRLIGKPPIEQLMLDAVTNEYSRSISKESVVLEQAHIPRKELKRKKYETKMEGVVSSIANWLNQQSKESLFGLLLLVIFFYFLGTINSSKRKQHDE</sequence>
<evidence type="ECO:0000256" key="2">
    <source>
        <dbReference type="SAM" id="Phobius"/>
    </source>
</evidence>
<keyword evidence="2" id="KW-0472">Membrane</keyword>